<dbReference type="AlphaFoldDB" id="A0A3G1KZP7"/>
<dbReference type="OrthoDB" id="9807087at2"/>
<dbReference type="SUPFAM" id="SSF69118">
    <property type="entry name" value="AhpD-like"/>
    <property type="match status" value="1"/>
</dbReference>
<name>A0A3G1KZP7_FORW1</name>
<proteinExistence type="predicted"/>
<gene>
    <name evidence="1" type="ORF">DCMF_27580</name>
</gene>
<protein>
    <recommendedName>
        <fullName evidence="3">Carboxymuconolactone decarboxylase family protein</fullName>
    </recommendedName>
</protein>
<dbReference type="InterPro" id="IPR029032">
    <property type="entry name" value="AhpD-like"/>
</dbReference>
<dbReference type="KEGG" id="fwa:DCMF_27580"/>
<dbReference type="Gene3D" id="1.20.1290.10">
    <property type="entry name" value="AhpD-like"/>
    <property type="match status" value="1"/>
</dbReference>
<evidence type="ECO:0000313" key="1">
    <source>
        <dbReference type="EMBL" id="ATW28013.1"/>
    </source>
</evidence>
<evidence type="ECO:0008006" key="3">
    <source>
        <dbReference type="Google" id="ProtNLM"/>
    </source>
</evidence>
<accession>A0A3G1KZP7</accession>
<organism evidence="1 2">
    <name type="scientific">Formimonas warabiya</name>
    <dbReference type="NCBI Taxonomy" id="1761012"/>
    <lineage>
        <taxon>Bacteria</taxon>
        <taxon>Bacillati</taxon>
        <taxon>Bacillota</taxon>
        <taxon>Clostridia</taxon>
        <taxon>Eubacteriales</taxon>
        <taxon>Peptococcaceae</taxon>
        <taxon>Candidatus Formimonas</taxon>
    </lineage>
</organism>
<evidence type="ECO:0000313" key="2">
    <source>
        <dbReference type="Proteomes" id="UP000323521"/>
    </source>
</evidence>
<dbReference type="EMBL" id="CP017634">
    <property type="protein sequence ID" value="ATW28013.1"/>
    <property type="molecule type" value="Genomic_DNA"/>
</dbReference>
<dbReference type="RefSeq" id="WP_148137416.1">
    <property type="nucleotide sequence ID" value="NZ_CP017634.1"/>
</dbReference>
<dbReference type="Proteomes" id="UP000323521">
    <property type="component" value="Chromosome"/>
</dbReference>
<keyword evidence="2" id="KW-1185">Reference proteome</keyword>
<reference evidence="1 2" key="1">
    <citation type="submission" date="2016-10" db="EMBL/GenBank/DDBJ databases">
        <title>Complete Genome Sequence of Peptococcaceae strain DCMF.</title>
        <authorList>
            <person name="Edwards R.J."/>
            <person name="Holland S.I."/>
            <person name="Deshpande N.P."/>
            <person name="Wong Y.K."/>
            <person name="Ertan H."/>
            <person name="Manefield M."/>
            <person name="Russell T.L."/>
            <person name="Lee M.J."/>
        </authorList>
    </citation>
    <scope>NUCLEOTIDE SEQUENCE [LARGE SCALE GENOMIC DNA]</scope>
    <source>
        <strain evidence="1 2">DCMF</strain>
    </source>
</reference>
<sequence>MSYISLVEYDQSPDEIKHEFDDQISKHGKITNMKRTLLHSLPAFKAYMEWYTLKDEIEPFIGKRGVIIFSHAISTQNDCLICSTFFRKILIDQGEKPEDLVLSEQEQVLAEFGKQVVKNPDQIPQEIYLRLKDLFSEKEIVLLTAFAGLMMATNLINTVLKVPLDDYLDAYKK</sequence>